<gene>
    <name evidence="1" type="ORF">CU097_014103</name>
</gene>
<evidence type="ECO:0000313" key="2">
    <source>
        <dbReference type="Proteomes" id="UP000252139"/>
    </source>
</evidence>
<name>A0A367K1D1_RHIAZ</name>
<dbReference type="Proteomes" id="UP000252139">
    <property type="component" value="Unassembled WGS sequence"/>
</dbReference>
<dbReference type="EMBL" id="PJQL01000416">
    <property type="protein sequence ID" value="RCH95957.1"/>
    <property type="molecule type" value="Genomic_DNA"/>
</dbReference>
<keyword evidence="2" id="KW-1185">Reference proteome</keyword>
<proteinExistence type="predicted"/>
<accession>A0A367K1D1</accession>
<comment type="caution">
    <text evidence="1">The sequence shown here is derived from an EMBL/GenBank/DDBJ whole genome shotgun (WGS) entry which is preliminary data.</text>
</comment>
<dbReference type="OrthoDB" id="2277161at2759"/>
<organism evidence="1 2">
    <name type="scientific">Rhizopus azygosporus</name>
    <name type="common">Rhizopus microsporus var. azygosporus</name>
    <dbReference type="NCBI Taxonomy" id="86630"/>
    <lineage>
        <taxon>Eukaryota</taxon>
        <taxon>Fungi</taxon>
        <taxon>Fungi incertae sedis</taxon>
        <taxon>Mucoromycota</taxon>
        <taxon>Mucoromycotina</taxon>
        <taxon>Mucoromycetes</taxon>
        <taxon>Mucorales</taxon>
        <taxon>Mucorineae</taxon>
        <taxon>Rhizopodaceae</taxon>
        <taxon>Rhizopus</taxon>
    </lineage>
</organism>
<sequence>MTAFSLARHLSQRPQSTLSAYLDTISTIDFVLVTSDLRHLTTYPHLTYVKGYDHSALMICLTMGSVKVGPGIWRCKPFLMSNRKFRSELTAFCSSAERHLPTGNAPQR</sequence>
<protein>
    <submittedName>
        <fullName evidence="1">Uncharacterized protein</fullName>
    </submittedName>
</protein>
<evidence type="ECO:0000313" key="1">
    <source>
        <dbReference type="EMBL" id="RCH95957.1"/>
    </source>
</evidence>
<dbReference type="AlphaFoldDB" id="A0A367K1D1"/>
<reference evidence="1 2" key="1">
    <citation type="journal article" date="2018" name="G3 (Bethesda)">
        <title>Phylogenetic and Phylogenomic Definition of Rhizopus Species.</title>
        <authorList>
            <person name="Gryganskyi A.P."/>
            <person name="Golan J."/>
            <person name="Dolatabadi S."/>
            <person name="Mondo S."/>
            <person name="Robb S."/>
            <person name="Idnurm A."/>
            <person name="Muszewska A."/>
            <person name="Steczkiewicz K."/>
            <person name="Masonjones S."/>
            <person name="Liao H.L."/>
            <person name="Gajdeczka M.T."/>
            <person name="Anike F."/>
            <person name="Vuek A."/>
            <person name="Anishchenko I.M."/>
            <person name="Voigt K."/>
            <person name="de Hoog G.S."/>
            <person name="Smith M.E."/>
            <person name="Heitman J."/>
            <person name="Vilgalys R."/>
            <person name="Stajich J.E."/>
        </authorList>
    </citation>
    <scope>NUCLEOTIDE SEQUENCE [LARGE SCALE GENOMIC DNA]</scope>
    <source>
        <strain evidence="1 2">CBS 357.93</strain>
    </source>
</reference>